<dbReference type="RefSeq" id="WP_099913292.1">
    <property type="nucleotide sequence ID" value="NZ_AWWI01000170.1"/>
</dbReference>
<accession>A0A2G8R6E4</accession>
<dbReference type="SUPFAM" id="SSF55298">
    <property type="entry name" value="YjgF-like"/>
    <property type="match status" value="3"/>
</dbReference>
<evidence type="ECO:0000256" key="1">
    <source>
        <dbReference type="ARBA" id="ARBA00010552"/>
    </source>
</evidence>
<dbReference type="PANTHER" id="PTHR11803:SF58">
    <property type="entry name" value="PROTEIN HMF1-RELATED"/>
    <property type="match status" value="1"/>
</dbReference>
<dbReference type="GO" id="GO:0019239">
    <property type="term" value="F:deaminase activity"/>
    <property type="evidence" value="ECO:0007669"/>
    <property type="project" value="TreeGrafter"/>
</dbReference>
<dbReference type="AlphaFoldDB" id="A0A2G8R6E4"/>
<organism evidence="2 3">
    <name type="scientific">Puniceibacterium antarcticum</name>
    <dbReference type="NCBI Taxonomy" id="1206336"/>
    <lineage>
        <taxon>Bacteria</taxon>
        <taxon>Pseudomonadati</taxon>
        <taxon>Pseudomonadota</taxon>
        <taxon>Alphaproteobacteria</taxon>
        <taxon>Rhodobacterales</taxon>
        <taxon>Paracoccaceae</taxon>
        <taxon>Puniceibacterium</taxon>
    </lineage>
</organism>
<dbReference type="Gene3D" id="3.30.1330.40">
    <property type="entry name" value="RutC-like"/>
    <property type="match status" value="3"/>
</dbReference>
<evidence type="ECO:0000313" key="3">
    <source>
        <dbReference type="Proteomes" id="UP000231259"/>
    </source>
</evidence>
<reference evidence="2 3" key="1">
    <citation type="submission" date="2013-09" db="EMBL/GenBank/DDBJ databases">
        <title>Genome sequencing of Phaeobacter antarcticus sp. nov. SM1211.</title>
        <authorList>
            <person name="Zhang X.-Y."/>
            <person name="Liu C."/>
            <person name="Chen X.-L."/>
            <person name="Xie B.-B."/>
            <person name="Qin Q.-L."/>
            <person name="Rong J.-C."/>
            <person name="Zhang Y.-Z."/>
        </authorList>
    </citation>
    <scope>NUCLEOTIDE SEQUENCE [LARGE SCALE GENOMIC DNA]</scope>
    <source>
        <strain evidence="2 3">SM1211</strain>
    </source>
</reference>
<gene>
    <name evidence="2" type="ORF">P775_24740</name>
</gene>
<comment type="caution">
    <text evidence="2">The sequence shown here is derived from an EMBL/GenBank/DDBJ whole genome shotgun (WGS) entry which is preliminary data.</text>
</comment>
<name>A0A2G8R6E4_9RHOB</name>
<comment type="similarity">
    <text evidence="1">Belongs to the RutC family.</text>
</comment>
<protein>
    <submittedName>
        <fullName evidence="2">Uncharacterized protein</fullName>
    </submittedName>
</protein>
<proteinExistence type="inferred from homology"/>
<dbReference type="InterPro" id="IPR006175">
    <property type="entry name" value="YjgF/YER057c/UK114"/>
</dbReference>
<dbReference type="Proteomes" id="UP000231259">
    <property type="component" value="Unassembled WGS sequence"/>
</dbReference>
<keyword evidence="3" id="KW-1185">Reference proteome</keyword>
<dbReference type="InterPro" id="IPR035959">
    <property type="entry name" value="RutC-like_sf"/>
</dbReference>
<dbReference type="GO" id="GO:0005829">
    <property type="term" value="C:cytosol"/>
    <property type="evidence" value="ECO:0007669"/>
    <property type="project" value="TreeGrafter"/>
</dbReference>
<dbReference type="PANTHER" id="PTHR11803">
    <property type="entry name" value="2-IMINOBUTANOATE/2-IMINOPROPANOATE DEAMINASE RIDA"/>
    <property type="match status" value="1"/>
</dbReference>
<dbReference type="EMBL" id="AWWI01000170">
    <property type="protein sequence ID" value="PIL17136.1"/>
    <property type="molecule type" value="Genomic_DNA"/>
</dbReference>
<dbReference type="Pfam" id="PF01042">
    <property type="entry name" value="Ribonuc_L-PSP"/>
    <property type="match status" value="2"/>
</dbReference>
<evidence type="ECO:0000313" key="2">
    <source>
        <dbReference type="EMBL" id="PIL17136.1"/>
    </source>
</evidence>
<sequence length="375" mass="40441">MSAIEPASYPWLDYRKYAFALGRKTPAGLFLSGATGSEYIDGAVVTRGGMADQARLAWDKIARVLDAEGKSLSDITRVAEYVPIHALEQYGEAIDVRTEILDGREICVNTIPVKALLRPDSLIEIEANTDIAAEGISKGVVHLPTILPLKKGEICYPGDVVGQTARIFEVAEEMLLAMGLDLSHVVQTIDYLLPSVRRDYRGAGQPRFDALGPVYPGAAGIMQPGLLHPDAVVQYDITATRDVLERIRVPGWDRYDGLSYSAGVKAGKLVFGSGFGALNCATGESFHDYDIVAQADMIYASIQTMLAVAGAKMSDVVHTLEFVESQTLDAYKGVADVRRKYFGSKVLPAATGVVCEGILKRSFVIEIVPIAVISA</sequence>
<dbReference type="CDD" id="cd00448">
    <property type="entry name" value="YjgF_YER057c_UK114_family"/>
    <property type="match status" value="2"/>
</dbReference>